<dbReference type="Proteomes" id="UP000824633">
    <property type="component" value="Chromosome"/>
</dbReference>
<feature type="domain" description="Flavodoxin-like" evidence="1">
    <location>
        <begin position="3"/>
        <end position="171"/>
    </location>
</feature>
<accession>A0ABM7TBF1</accession>
<gene>
    <name evidence="2" type="ORF">psyc5s11_53350</name>
</gene>
<dbReference type="PROSITE" id="PS50902">
    <property type="entry name" value="FLAVODOXIN_LIKE"/>
    <property type="match status" value="1"/>
</dbReference>
<evidence type="ECO:0000313" key="3">
    <source>
        <dbReference type="Proteomes" id="UP000824633"/>
    </source>
</evidence>
<dbReference type="InterPro" id="IPR008254">
    <property type="entry name" value="Flavodoxin/NO_synth"/>
</dbReference>
<dbReference type="Gene3D" id="3.40.50.360">
    <property type="match status" value="1"/>
</dbReference>
<dbReference type="InterPro" id="IPR026816">
    <property type="entry name" value="Flavodoxin_dom"/>
</dbReference>
<dbReference type="PANTHER" id="PTHR38030">
    <property type="entry name" value="PROTOPORPHYRINOGEN IX DEHYDROGENASE [MENAQUINONE]"/>
    <property type="match status" value="1"/>
</dbReference>
<dbReference type="SUPFAM" id="SSF52218">
    <property type="entry name" value="Flavoproteins"/>
    <property type="match status" value="1"/>
</dbReference>
<dbReference type="Pfam" id="PF12724">
    <property type="entry name" value="Flavodoxin_5"/>
    <property type="match status" value="1"/>
</dbReference>
<evidence type="ECO:0000259" key="1">
    <source>
        <dbReference type="PROSITE" id="PS50902"/>
    </source>
</evidence>
<protein>
    <submittedName>
        <fullName evidence="2">Flavodoxin</fullName>
    </submittedName>
</protein>
<dbReference type="InterPro" id="IPR052200">
    <property type="entry name" value="Protoporphyrinogen_IX_DH"/>
</dbReference>
<evidence type="ECO:0000313" key="2">
    <source>
        <dbReference type="EMBL" id="BCZ49268.1"/>
    </source>
</evidence>
<sequence length="172" mass="19286">MKTLILFASKYGAAEKCANLLSEKLNGDVNIINLKENKNINLSDYDKVIVGCSIYVGNVQAEIKNFCDTNSVSLMAKPFGLFISCMTDKKDEINSYTEKSFSNELINHATIIDSLGAVFNFKKMNFFERQIVKMILNSKNKTDELNIKVDGKTNISTISDEKILKFASVMND</sequence>
<reference evidence="3" key="1">
    <citation type="submission" date="2021-07" db="EMBL/GenBank/DDBJ databases">
        <title>Complete genome sequencing of a Clostridium isolate.</title>
        <authorList>
            <person name="Ueki A."/>
            <person name="Tonouchi A."/>
        </authorList>
    </citation>
    <scope>NUCLEOTIDE SEQUENCE [LARGE SCALE GENOMIC DNA]</scope>
    <source>
        <strain evidence="3">C5S11</strain>
    </source>
</reference>
<keyword evidence="3" id="KW-1185">Reference proteome</keyword>
<dbReference type="PANTHER" id="PTHR38030:SF2">
    <property type="entry name" value="PROTOPORPHYRINOGEN IX DEHYDROGENASE [QUINONE]"/>
    <property type="match status" value="1"/>
</dbReference>
<dbReference type="RefSeq" id="WP_224035462.1">
    <property type="nucleotide sequence ID" value="NZ_AP024849.1"/>
</dbReference>
<organism evidence="2 3">
    <name type="scientific">Clostridium gelidum</name>
    <dbReference type="NCBI Taxonomy" id="704125"/>
    <lineage>
        <taxon>Bacteria</taxon>
        <taxon>Bacillati</taxon>
        <taxon>Bacillota</taxon>
        <taxon>Clostridia</taxon>
        <taxon>Eubacteriales</taxon>
        <taxon>Clostridiaceae</taxon>
        <taxon>Clostridium</taxon>
    </lineage>
</organism>
<dbReference type="EMBL" id="AP024849">
    <property type="protein sequence ID" value="BCZ49268.1"/>
    <property type="molecule type" value="Genomic_DNA"/>
</dbReference>
<dbReference type="InterPro" id="IPR029039">
    <property type="entry name" value="Flavoprotein-like_sf"/>
</dbReference>
<proteinExistence type="predicted"/>
<name>A0ABM7TBF1_9CLOT</name>